<dbReference type="EMBL" id="LR877147">
    <property type="protein sequence ID" value="CAD2214671.1"/>
    <property type="molecule type" value="Genomic_DNA"/>
</dbReference>
<name>A0A7G2C6I7_9TRYP</name>
<accession>A0A7G2C6I7</accession>
<organism evidence="2 3">
    <name type="scientific">Angomonas deanei</name>
    <dbReference type="NCBI Taxonomy" id="59799"/>
    <lineage>
        <taxon>Eukaryota</taxon>
        <taxon>Discoba</taxon>
        <taxon>Euglenozoa</taxon>
        <taxon>Kinetoplastea</taxon>
        <taxon>Metakinetoplastina</taxon>
        <taxon>Trypanosomatida</taxon>
        <taxon>Trypanosomatidae</taxon>
        <taxon>Strigomonadinae</taxon>
        <taxon>Angomonas</taxon>
    </lineage>
</organism>
<evidence type="ECO:0000313" key="2">
    <source>
        <dbReference type="EMBL" id="CAD2214671.1"/>
    </source>
</evidence>
<evidence type="ECO:0000256" key="1">
    <source>
        <dbReference type="SAM" id="Coils"/>
    </source>
</evidence>
<dbReference type="VEuPathDB" id="TriTrypDB:ADEAN_000212200"/>
<proteinExistence type="predicted"/>
<protein>
    <submittedName>
        <fullName evidence="2">Uncharacterized protein</fullName>
    </submittedName>
</protein>
<gene>
    <name evidence="2" type="ORF">ADEAN_000212200</name>
</gene>
<keyword evidence="3" id="KW-1185">Reference proteome</keyword>
<keyword evidence="1" id="KW-0175">Coiled coil</keyword>
<sequence>MIHGEVSYTEKCAELDNLLRRHYVHKETKQRSLERKLEEERQRSALLQALVEDLRAQLECLLRDRKQQLSLEEWRRSTTLELDRKLSLVDEKVTELKGSIFAQKENEAALLSIQENINKARQSFSAEVETTRSQLTDDINRAKNAERIRRDEHQKMLEDTEKERQRMLRLLSVENQMLNLILLESAARAAVADAERDDSVRLYQYHNQRLHRWCTDMARNNNALQAQSKECILREKKAHIQLNEEKNRLLDCTRILLEKREEFSAEVESILYDVQALLTSDGRRLPTRDFSSLQAAKEALCRFVSTLPEPSR</sequence>
<evidence type="ECO:0000313" key="3">
    <source>
        <dbReference type="Proteomes" id="UP000515908"/>
    </source>
</evidence>
<dbReference type="AlphaFoldDB" id="A0A7G2C6I7"/>
<feature type="coiled-coil region" evidence="1">
    <location>
        <begin position="23"/>
        <end position="71"/>
    </location>
</feature>
<feature type="coiled-coil region" evidence="1">
    <location>
        <begin position="125"/>
        <end position="170"/>
    </location>
</feature>
<reference evidence="2 3" key="1">
    <citation type="submission" date="2020-08" db="EMBL/GenBank/DDBJ databases">
        <authorList>
            <person name="Newling K."/>
            <person name="Davey J."/>
            <person name="Forrester S."/>
        </authorList>
    </citation>
    <scope>NUCLEOTIDE SEQUENCE [LARGE SCALE GENOMIC DNA]</scope>
    <source>
        <strain evidence="3">Crithidia deanei Carvalho (ATCC PRA-265)</strain>
    </source>
</reference>
<dbReference type="Proteomes" id="UP000515908">
    <property type="component" value="Chromosome 03"/>
</dbReference>